<proteinExistence type="predicted"/>
<dbReference type="AlphaFoldDB" id="A0A0K1PTZ4"/>
<sequence length="134" mass="13903">MANRTFYKAESYGTSRVYAEFRFVAPGAGTSVATANIDGADLVASIAHVAGTNKFTVTLKDAFNKVIAHSTDVVESTAGGAGNYASAGNFANEGTSAPIAFNIFTWNAAGTPRNDATDTIAVTLAFRNGNWGVK</sequence>
<accession>A0A0K1PTZ4</accession>
<reference evidence="1 2" key="1">
    <citation type="submission" date="2015-08" db="EMBL/GenBank/DDBJ databases">
        <authorList>
            <person name="Babu N.S."/>
            <person name="Beckwith C.J."/>
            <person name="Beseler K.G."/>
            <person name="Brison A."/>
            <person name="Carone J.V."/>
            <person name="Caskin T.P."/>
            <person name="Diamond M."/>
            <person name="Durham M.E."/>
            <person name="Foxe J.M."/>
            <person name="Go M."/>
            <person name="Henderson B.A."/>
            <person name="Jones I.B."/>
            <person name="McGettigan J.A."/>
            <person name="Micheletti S.J."/>
            <person name="Nasrallah M.E."/>
            <person name="Ortiz D."/>
            <person name="Piller C.R."/>
            <person name="Privatt S.R."/>
            <person name="Schneider S.L."/>
            <person name="Sharp S."/>
            <person name="Smith T.C."/>
            <person name="Stanton J.D."/>
            <person name="Ullery H.E."/>
            <person name="Wilson R.J."/>
            <person name="Serrano M.G."/>
            <person name="Buck G."/>
            <person name="Lee V."/>
            <person name="Wang Y."/>
            <person name="Carvalho R."/>
            <person name="Voegtly L."/>
            <person name="Shi R."/>
            <person name="Duckworth R."/>
            <person name="Johnson A."/>
            <person name="Loviza R."/>
            <person name="Walstead R."/>
            <person name="Shah Z."/>
            <person name="Kiflezghi M."/>
            <person name="Wade K."/>
            <person name="Ball S.L."/>
            <person name="Bradley K.W."/>
            <person name="Asai D.J."/>
            <person name="Bowman C.A."/>
            <person name="Russell D.A."/>
            <person name="Pope W.H."/>
            <person name="Jacobs-Sera D."/>
            <person name="Hendrix R.W."/>
            <person name="Hatfull G.F."/>
        </authorList>
    </citation>
    <scope>NUCLEOTIDE SEQUENCE [LARGE SCALE GENOMIC DNA]</scope>
    <source>
        <strain evidence="1 2">DSM 27648</strain>
    </source>
</reference>
<dbReference type="RefSeq" id="WP_146648220.1">
    <property type="nucleotide sequence ID" value="NZ_CP012333.1"/>
</dbReference>
<name>A0A0K1PTZ4_9BACT</name>
<dbReference type="Proteomes" id="UP000064967">
    <property type="component" value="Chromosome"/>
</dbReference>
<dbReference type="KEGG" id="llu:AKJ09_03669"/>
<dbReference type="EMBL" id="CP012333">
    <property type="protein sequence ID" value="AKU97005.1"/>
    <property type="molecule type" value="Genomic_DNA"/>
</dbReference>
<evidence type="ECO:0000313" key="2">
    <source>
        <dbReference type="Proteomes" id="UP000064967"/>
    </source>
</evidence>
<evidence type="ECO:0000313" key="1">
    <source>
        <dbReference type="EMBL" id="AKU97005.1"/>
    </source>
</evidence>
<organism evidence="1 2">
    <name type="scientific">Labilithrix luteola</name>
    <dbReference type="NCBI Taxonomy" id="1391654"/>
    <lineage>
        <taxon>Bacteria</taxon>
        <taxon>Pseudomonadati</taxon>
        <taxon>Myxococcota</taxon>
        <taxon>Polyangia</taxon>
        <taxon>Polyangiales</taxon>
        <taxon>Labilitrichaceae</taxon>
        <taxon>Labilithrix</taxon>
    </lineage>
</organism>
<gene>
    <name evidence="1" type="ORF">AKJ09_03669</name>
</gene>
<protein>
    <submittedName>
        <fullName evidence="1">Uncharacterized protein</fullName>
    </submittedName>
</protein>
<dbReference type="STRING" id="1391654.AKJ09_03669"/>
<keyword evidence="2" id="KW-1185">Reference proteome</keyword>